<evidence type="ECO:0000259" key="8">
    <source>
        <dbReference type="PROSITE" id="PS50928"/>
    </source>
</evidence>
<keyword evidence="2 6" id="KW-0813">Transport</keyword>
<evidence type="ECO:0000256" key="7">
    <source>
        <dbReference type="RuleBase" id="RU363054"/>
    </source>
</evidence>
<feature type="domain" description="ABC transmembrane type-1" evidence="8">
    <location>
        <begin position="114"/>
        <end position="326"/>
    </location>
</feature>
<evidence type="ECO:0000313" key="9">
    <source>
        <dbReference type="EMBL" id="RUQ28416.1"/>
    </source>
</evidence>
<dbReference type="Proteomes" id="UP000267430">
    <property type="component" value="Unassembled WGS sequence"/>
</dbReference>
<keyword evidence="7" id="KW-0592">Phosphate transport</keyword>
<sequence>MAEREADSLLFQPCLGWKGVFVLALGNTEKYSVQQMIMDKKSKKSNRLNVEKIIPGLLLLTAIISVLTTLGIVFTLIFETFTFFDRVSLKEFFTAQKWYPFSETSASYGIMPLISGTLKVTGIAALVAVPIGLATAIYLSEYASEKTRRIIKPILEVLAGIPTIVYGFFALTFVTPILRSFIPSLEIFNALSPGIVVGIMITPMIASLSEDAMSSVPNSIKEGAFALGATKLETAIKVILPAAISGIMASIVLALSRAIGETMIVSVAGGSTPNLSTDVTSSIQTMTAYIVQVSTGDAGYGTTIYYSIYAVGMMLFLFTLAMNLFAQFISRKFREEY</sequence>
<dbReference type="PANTHER" id="PTHR42727:SF1">
    <property type="entry name" value="PHOSPHATE TRANSPORT SYSTEM PERMEASE"/>
    <property type="match status" value="1"/>
</dbReference>
<keyword evidence="10" id="KW-1185">Reference proteome</keyword>
<dbReference type="PANTHER" id="PTHR42727">
    <property type="entry name" value="PHOSPHATE TRANSPORT SYSTEM PERMEASE PROTEIN"/>
    <property type="match status" value="1"/>
</dbReference>
<evidence type="ECO:0000256" key="1">
    <source>
        <dbReference type="ARBA" id="ARBA00004141"/>
    </source>
</evidence>
<keyword evidence="3 6" id="KW-0812">Transmembrane</keyword>
<evidence type="ECO:0000256" key="4">
    <source>
        <dbReference type="ARBA" id="ARBA00022989"/>
    </source>
</evidence>
<dbReference type="EMBL" id="RYZZ01000016">
    <property type="protein sequence ID" value="RUQ28416.1"/>
    <property type="molecule type" value="Genomic_DNA"/>
</dbReference>
<comment type="subcellular location">
    <subcellularLocation>
        <location evidence="6">Cell membrane</location>
        <topology evidence="6">Multi-pass membrane protein</topology>
    </subcellularLocation>
    <subcellularLocation>
        <location evidence="1">Membrane</location>
        <topology evidence="1">Multi-pass membrane protein</topology>
    </subcellularLocation>
</comment>
<dbReference type="Gene3D" id="1.10.3720.10">
    <property type="entry name" value="MetI-like"/>
    <property type="match status" value="1"/>
</dbReference>
<feature type="transmembrane region" description="Helical" evidence="6">
    <location>
        <begin position="304"/>
        <end position="326"/>
    </location>
</feature>
<feature type="transmembrane region" description="Helical" evidence="6">
    <location>
        <begin position="154"/>
        <end position="178"/>
    </location>
</feature>
<dbReference type="AlphaFoldDB" id="A0A433HJ08"/>
<dbReference type="OrthoDB" id="9785113at2"/>
<evidence type="ECO:0000313" key="10">
    <source>
        <dbReference type="Proteomes" id="UP000267430"/>
    </source>
</evidence>
<dbReference type="GO" id="GO:0005315">
    <property type="term" value="F:phosphate transmembrane transporter activity"/>
    <property type="evidence" value="ECO:0007669"/>
    <property type="project" value="InterPro"/>
</dbReference>
<evidence type="ECO:0000256" key="6">
    <source>
        <dbReference type="RuleBase" id="RU363032"/>
    </source>
</evidence>
<dbReference type="Pfam" id="PF00528">
    <property type="entry name" value="BPD_transp_1"/>
    <property type="match status" value="1"/>
</dbReference>
<comment type="similarity">
    <text evidence="7">Belongs to the binding-protein-dependent transport system permease family. CysTW subfamily.</text>
</comment>
<name>A0A433HJ08_9BACI</name>
<accession>A0A433HJ08</accession>
<organism evidence="9 10">
    <name type="scientific">Peribacillus cavernae</name>
    <dbReference type="NCBI Taxonomy" id="1674310"/>
    <lineage>
        <taxon>Bacteria</taxon>
        <taxon>Bacillati</taxon>
        <taxon>Bacillota</taxon>
        <taxon>Bacilli</taxon>
        <taxon>Bacillales</taxon>
        <taxon>Bacillaceae</taxon>
        <taxon>Peribacillus</taxon>
    </lineage>
</organism>
<reference evidence="9 10" key="1">
    <citation type="submission" date="2018-12" db="EMBL/GenBank/DDBJ databases">
        <title>Bacillus chawlae sp. nov., Bacillus glennii sp. nov., and Bacillus saganii sp. nov. Isolated from the Vehicle Assembly Building at Kennedy Space Center where the Viking Spacecraft were Assembled.</title>
        <authorList>
            <person name="Seuylemezian A."/>
            <person name="Vaishampayan P."/>
        </authorList>
    </citation>
    <scope>NUCLEOTIDE SEQUENCE [LARGE SCALE GENOMIC DNA]</scope>
    <source>
        <strain evidence="9 10">L5</strain>
    </source>
</reference>
<dbReference type="NCBIfam" id="TIGR02138">
    <property type="entry name" value="phosphate_pstC"/>
    <property type="match status" value="1"/>
</dbReference>
<proteinExistence type="inferred from homology"/>
<keyword evidence="5 6" id="KW-0472">Membrane</keyword>
<comment type="function">
    <text evidence="7">Part of the binding-protein-dependent transport system for phosphate; probably responsible for the translocation of the substrate across the membrane.</text>
</comment>
<dbReference type="SUPFAM" id="SSF161098">
    <property type="entry name" value="MetI-like"/>
    <property type="match status" value="1"/>
</dbReference>
<evidence type="ECO:0000256" key="3">
    <source>
        <dbReference type="ARBA" id="ARBA00022692"/>
    </source>
</evidence>
<dbReference type="InterPro" id="IPR000515">
    <property type="entry name" value="MetI-like"/>
</dbReference>
<dbReference type="CDD" id="cd06261">
    <property type="entry name" value="TM_PBP2"/>
    <property type="match status" value="1"/>
</dbReference>
<dbReference type="GO" id="GO:0005886">
    <property type="term" value="C:plasma membrane"/>
    <property type="evidence" value="ECO:0007669"/>
    <property type="project" value="UniProtKB-SubCell"/>
</dbReference>
<keyword evidence="4 6" id="KW-1133">Transmembrane helix</keyword>
<evidence type="ECO:0000256" key="5">
    <source>
        <dbReference type="ARBA" id="ARBA00023136"/>
    </source>
</evidence>
<gene>
    <name evidence="9" type="primary">pstC</name>
    <name evidence="9" type="ORF">ELQ35_12585</name>
</gene>
<protein>
    <recommendedName>
        <fullName evidence="7">Phosphate transport system permease protein</fullName>
    </recommendedName>
</protein>
<feature type="transmembrane region" description="Helical" evidence="6">
    <location>
        <begin position="53"/>
        <end position="78"/>
    </location>
</feature>
<dbReference type="PROSITE" id="PS50928">
    <property type="entry name" value="ABC_TM1"/>
    <property type="match status" value="1"/>
</dbReference>
<feature type="transmembrane region" description="Helical" evidence="6">
    <location>
        <begin position="120"/>
        <end position="142"/>
    </location>
</feature>
<feature type="transmembrane region" description="Helical" evidence="6">
    <location>
        <begin position="238"/>
        <end position="259"/>
    </location>
</feature>
<dbReference type="GO" id="GO:0006817">
    <property type="term" value="P:phosphate ion transport"/>
    <property type="evidence" value="ECO:0007669"/>
    <property type="project" value="UniProtKB-KW"/>
</dbReference>
<keyword evidence="7" id="KW-1003">Cell membrane</keyword>
<feature type="transmembrane region" description="Helical" evidence="6">
    <location>
        <begin position="190"/>
        <end position="208"/>
    </location>
</feature>
<evidence type="ECO:0000256" key="2">
    <source>
        <dbReference type="ARBA" id="ARBA00022448"/>
    </source>
</evidence>
<comment type="caution">
    <text evidence="9">The sequence shown here is derived from an EMBL/GenBank/DDBJ whole genome shotgun (WGS) entry which is preliminary data.</text>
</comment>
<dbReference type="InterPro" id="IPR035906">
    <property type="entry name" value="MetI-like_sf"/>
</dbReference>
<dbReference type="InterPro" id="IPR011864">
    <property type="entry name" value="Phosphate_PstC"/>
</dbReference>